<sequence length="60" mass="6492">MNVHGAGAAEGGGAGRGGRTPDWMRGLRVSLLDRARCHELDRDPHSERRGSAHRRIGDFG</sequence>
<protein>
    <submittedName>
        <fullName evidence="2">Uncharacterized protein</fullName>
    </submittedName>
</protein>
<feature type="region of interest" description="Disordered" evidence="1">
    <location>
        <begin position="1"/>
        <end position="23"/>
    </location>
</feature>
<organism evidence="2 3">
    <name type="scientific">Liparis tanakae</name>
    <name type="common">Tanaka's snailfish</name>
    <dbReference type="NCBI Taxonomy" id="230148"/>
    <lineage>
        <taxon>Eukaryota</taxon>
        <taxon>Metazoa</taxon>
        <taxon>Chordata</taxon>
        <taxon>Craniata</taxon>
        <taxon>Vertebrata</taxon>
        <taxon>Euteleostomi</taxon>
        <taxon>Actinopterygii</taxon>
        <taxon>Neopterygii</taxon>
        <taxon>Teleostei</taxon>
        <taxon>Neoteleostei</taxon>
        <taxon>Acanthomorphata</taxon>
        <taxon>Eupercaria</taxon>
        <taxon>Perciformes</taxon>
        <taxon>Cottioidei</taxon>
        <taxon>Cottales</taxon>
        <taxon>Liparidae</taxon>
        <taxon>Liparis</taxon>
    </lineage>
</organism>
<dbReference type="EMBL" id="SRLO01009769">
    <property type="protein sequence ID" value="TNN26662.1"/>
    <property type="molecule type" value="Genomic_DNA"/>
</dbReference>
<keyword evidence="3" id="KW-1185">Reference proteome</keyword>
<feature type="compositionally biased region" description="Gly residues" evidence="1">
    <location>
        <begin position="8"/>
        <end position="18"/>
    </location>
</feature>
<evidence type="ECO:0000313" key="3">
    <source>
        <dbReference type="Proteomes" id="UP000314294"/>
    </source>
</evidence>
<comment type="caution">
    <text evidence="2">The sequence shown here is derived from an EMBL/GenBank/DDBJ whole genome shotgun (WGS) entry which is preliminary data.</text>
</comment>
<accession>A0A4Z2EEF3</accession>
<name>A0A4Z2EEF3_9TELE</name>
<dbReference type="AlphaFoldDB" id="A0A4Z2EEF3"/>
<proteinExistence type="predicted"/>
<dbReference type="Proteomes" id="UP000314294">
    <property type="component" value="Unassembled WGS sequence"/>
</dbReference>
<reference evidence="2 3" key="1">
    <citation type="submission" date="2019-03" db="EMBL/GenBank/DDBJ databases">
        <title>First draft genome of Liparis tanakae, snailfish: a comprehensive survey of snailfish specific genes.</title>
        <authorList>
            <person name="Kim W."/>
            <person name="Song I."/>
            <person name="Jeong J.-H."/>
            <person name="Kim D."/>
            <person name="Kim S."/>
            <person name="Ryu S."/>
            <person name="Song J.Y."/>
            <person name="Lee S.K."/>
        </authorList>
    </citation>
    <scope>NUCLEOTIDE SEQUENCE [LARGE SCALE GENOMIC DNA]</scope>
    <source>
        <tissue evidence="2">Muscle</tissue>
    </source>
</reference>
<evidence type="ECO:0000313" key="2">
    <source>
        <dbReference type="EMBL" id="TNN26662.1"/>
    </source>
</evidence>
<gene>
    <name evidence="2" type="ORF">EYF80_063201</name>
</gene>
<feature type="region of interest" description="Disordered" evidence="1">
    <location>
        <begin position="39"/>
        <end position="60"/>
    </location>
</feature>
<evidence type="ECO:0000256" key="1">
    <source>
        <dbReference type="SAM" id="MobiDB-lite"/>
    </source>
</evidence>